<dbReference type="Proteomes" id="UP001189429">
    <property type="component" value="Unassembled WGS sequence"/>
</dbReference>
<feature type="non-terminal residue" evidence="2">
    <location>
        <position position="121"/>
    </location>
</feature>
<dbReference type="EMBL" id="CAUYUJ010014161">
    <property type="protein sequence ID" value="CAK0837567.1"/>
    <property type="molecule type" value="Genomic_DNA"/>
</dbReference>
<accession>A0ABN9SYM7</accession>
<keyword evidence="3" id="KW-1185">Reference proteome</keyword>
<evidence type="ECO:0000256" key="1">
    <source>
        <dbReference type="SAM" id="MobiDB-lite"/>
    </source>
</evidence>
<name>A0ABN9SYM7_9DINO</name>
<evidence type="ECO:0000313" key="2">
    <source>
        <dbReference type="EMBL" id="CAK0837567.1"/>
    </source>
</evidence>
<evidence type="ECO:0000313" key="3">
    <source>
        <dbReference type="Proteomes" id="UP001189429"/>
    </source>
</evidence>
<comment type="caution">
    <text evidence="2">The sequence shown here is derived from an EMBL/GenBank/DDBJ whole genome shotgun (WGS) entry which is preliminary data.</text>
</comment>
<feature type="region of interest" description="Disordered" evidence="1">
    <location>
        <begin position="98"/>
        <end position="121"/>
    </location>
</feature>
<proteinExistence type="predicted"/>
<feature type="compositionally biased region" description="Basic and acidic residues" evidence="1">
    <location>
        <begin position="108"/>
        <end position="121"/>
    </location>
</feature>
<reference evidence="2" key="1">
    <citation type="submission" date="2023-10" db="EMBL/GenBank/DDBJ databases">
        <authorList>
            <person name="Chen Y."/>
            <person name="Shah S."/>
            <person name="Dougan E. K."/>
            <person name="Thang M."/>
            <person name="Chan C."/>
        </authorList>
    </citation>
    <scope>NUCLEOTIDE SEQUENCE [LARGE SCALE GENOMIC DNA]</scope>
</reference>
<gene>
    <name evidence="2" type="ORF">PCOR1329_LOCUS33714</name>
</gene>
<sequence>MLMGGRILLEGVKRVRDVPPHAPRGGGRLALRGHADDHSARLTISDLLCQILVDGTAKRWEYGEIRYGLHNTGITELFLHGDGSATFGLRDRRLLTRERRGRGALHPPQERRVIPRRQEKA</sequence>
<organism evidence="2 3">
    <name type="scientific">Prorocentrum cordatum</name>
    <dbReference type="NCBI Taxonomy" id="2364126"/>
    <lineage>
        <taxon>Eukaryota</taxon>
        <taxon>Sar</taxon>
        <taxon>Alveolata</taxon>
        <taxon>Dinophyceae</taxon>
        <taxon>Prorocentrales</taxon>
        <taxon>Prorocentraceae</taxon>
        <taxon>Prorocentrum</taxon>
    </lineage>
</organism>
<protein>
    <submittedName>
        <fullName evidence="2">Uncharacterized protein</fullName>
    </submittedName>
</protein>